<evidence type="ECO:0000313" key="3">
    <source>
        <dbReference type="Proteomes" id="UP001596406"/>
    </source>
</evidence>
<keyword evidence="1" id="KW-0812">Transmembrane</keyword>
<organism evidence="2 3">
    <name type="scientific">Halomarina ordinaria</name>
    <dbReference type="NCBI Taxonomy" id="3033939"/>
    <lineage>
        <taxon>Archaea</taxon>
        <taxon>Methanobacteriati</taxon>
        <taxon>Methanobacteriota</taxon>
        <taxon>Stenosarchaea group</taxon>
        <taxon>Halobacteria</taxon>
        <taxon>Halobacteriales</taxon>
        <taxon>Natronomonadaceae</taxon>
        <taxon>Halomarina</taxon>
    </lineage>
</organism>
<sequence>MDDTRLAPAVGIVAALAVVAVLAVPYALIDTPGTVGAYYGGGLVDPQFAGLFALVAVIVFAAGRQERSDPALAAGAGLVFGLFTLLFCALWAFTVPADFVLSLTTETAIEYHRYLLVVVALFLPAGGLWYARALRLV</sequence>
<dbReference type="AlphaFoldDB" id="A0ABD5U6W1"/>
<evidence type="ECO:0000256" key="1">
    <source>
        <dbReference type="SAM" id="Phobius"/>
    </source>
</evidence>
<dbReference type="RefSeq" id="WP_304447982.1">
    <property type="nucleotide sequence ID" value="NZ_JARRAH010000001.1"/>
</dbReference>
<gene>
    <name evidence="2" type="ORF">ACFQHK_07220</name>
</gene>
<keyword evidence="1" id="KW-1133">Transmembrane helix</keyword>
<keyword evidence="1" id="KW-0472">Membrane</keyword>
<reference evidence="2 3" key="1">
    <citation type="journal article" date="2019" name="Int. J. Syst. Evol. Microbiol.">
        <title>The Global Catalogue of Microorganisms (GCM) 10K type strain sequencing project: providing services to taxonomists for standard genome sequencing and annotation.</title>
        <authorList>
            <consortium name="The Broad Institute Genomics Platform"/>
            <consortium name="The Broad Institute Genome Sequencing Center for Infectious Disease"/>
            <person name="Wu L."/>
            <person name="Ma J."/>
        </authorList>
    </citation>
    <scope>NUCLEOTIDE SEQUENCE [LARGE SCALE GENOMIC DNA]</scope>
    <source>
        <strain evidence="2 3">PSRA2</strain>
    </source>
</reference>
<keyword evidence="3" id="KW-1185">Reference proteome</keyword>
<feature type="transmembrane region" description="Helical" evidence="1">
    <location>
        <begin position="7"/>
        <end position="28"/>
    </location>
</feature>
<comment type="caution">
    <text evidence="2">The sequence shown here is derived from an EMBL/GenBank/DDBJ whole genome shotgun (WGS) entry which is preliminary data.</text>
</comment>
<evidence type="ECO:0000313" key="2">
    <source>
        <dbReference type="EMBL" id="MFC6836295.1"/>
    </source>
</evidence>
<dbReference type="Proteomes" id="UP001596406">
    <property type="component" value="Unassembled WGS sequence"/>
</dbReference>
<feature type="transmembrane region" description="Helical" evidence="1">
    <location>
        <begin position="48"/>
        <end position="64"/>
    </location>
</feature>
<feature type="transmembrane region" description="Helical" evidence="1">
    <location>
        <begin position="113"/>
        <end position="131"/>
    </location>
</feature>
<protein>
    <submittedName>
        <fullName evidence="2">Uncharacterized protein</fullName>
    </submittedName>
</protein>
<feature type="transmembrane region" description="Helical" evidence="1">
    <location>
        <begin position="71"/>
        <end position="93"/>
    </location>
</feature>
<dbReference type="InterPro" id="IPR055970">
    <property type="entry name" value="DUF7548"/>
</dbReference>
<name>A0ABD5U6W1_9EURY</name>
<dbReference type="Pfam" id="PF24416">
    <property type="entry name" value="DUF7548"/>
    <property type="match status" value="1"/>
</dbReference>
<dbReference type="EMBL" id="JBHSXM010000001">
    <property type="protein sequence ID" value="MFC6836295.1"/>
    <property type="molecule type" value="Genomic_DNA"/>
</dbReference>
<accession>A0ABD5U6W1</accession>
<proteinExistence type="predicted"/>